<evidence type="ECO:0000256" key="7">
    <source>
        <dbReference type="ARBA" id="ARBA00023128"/>
    </source>
</evidence>
<comment type="function">
    <text evidence="9">Required for the maintenance of the structure of the mitochondrial inner membrane. Involved in mitochondrial morphology. Causes growth arrest when highly overexpressed.</text>
</comment>
<accession>A0AAD6TV61</accession>
<keyword evidence="7 10" id="KW-0496">Mitochondrion</keyword>
<evidence type="ECO:0000256" key="9">
    <source>
        <dbReference type="ARBA" id="ARBA00024807"/>
    </source>
</evidence>
<keyword evidence="6 11" id="KW-0175">Coiled coil</keyword>
<dbReference type="PANTHER" id="PTHR31961:SF3">
    <property type="entry name" value="SENSITIVE TO HIGH EXPRESSION PROTEIN 9, MITOCHONDRIAL"/>
    <property type="match status" value="1"/>
</dbReference>
<dbReference type="EMBL" id="JARJCN010000088">
    <property type="protein sequence ID" value="KAJ7075833.1"/>
    <property type="molecule type" value="Genomic_DNA"/>
</dbReference>
<evidence type="ECO:0000313" key="13">
    <source>
        <dbReference type="EMBL" id="KAJ7075833.1"/>
    </source>
</evidence>
<evidence type="ECO:0000256" key="5">
    <source>
        <dbReference type="ARBA" id="ARBA00022989"/>
    </source>
</evidence>
<feature type="transmembrane region" description="Helical" evidence="10">
    <location>
        <begin position="348"/>
        <end position="370"/>
    </location>
</feature>
<dbReference type="PANTHER" id="PTHR31961">
    <property type="entry name" value="SENSITIVE TO HIGH EXPRESSION PROTEIN 9, MITOCHONDRIAL"/>
    <property type="match status" value="1"/>
</dbReference>
<reference evidence="13" key="1">
    <citation type="submission" date="2023-03" db="EMBL/GenBank/DDBJ databases">
        <title>Massive genome expansion in bonnet fungi (Mycena s.s.) driven by repeated elements and novel gene families across ecological guilds.</title>
        <authorList>
            <consortium name="Lawrence Berkeley National Laboratory"/>
            <person name="Harder C.B."/>
            <person name="Miyauchi S."/>
            <person name="Viragh M."/>
            <person name="Kuo A."/>
            <person name="Thoen E."/>
            <person name="Andreopoulos B."/>
            <person name="Lu D."/>
            <person name="Skrede I."/>
            <person name="Drula E."/>
            <person name="Henrissat B."/>
            <person name="Morin E."/>
            <person name="Kohler A."/>
            <person name="Barry K."/>
            <person name="LaButti K."/>
            <person name="Morin E."/>
            <person name="Salamov A."/>
            <person name="Lipzen A."/>
            <person name="Mereny Z."/>
            <person name="Hegedus B."/>
            <person name="Baldrian P."/>
            <person name="Stursova M."/>
            <person name="Weitz H."/>
            <person name="Taylor A."/>
            <person name="Grigoriev I.V."/>
            <person name="Nagy L.G."/>
            <person name="Martin F."/>
            <person name="Kauserud H."/>
        </authorList>
    </citation>
    <scope>NUCLEOTIDE SEQUENCE</scope>
    <source>
        <strain evidence="13">CBHHK173m</strain>
    </source>
</reference>
<comment type="caution">
    <text evidence="13">The sequence shown here is derived from an EMBL/GenBank/DDBJ whole genome shotgun (WGS) entry which is preliminary data.</text>
</comment>
<evidence type="ECO:0000313" key="14">
    <source>
        <dbReference type="Proteomes" id="UP001222325"/>
    </source>
</evidence>
<feature type="coiled-coil region" evidence="11">
    <location>
        <begin position="124"/>
        <end position="179"/>
    </location>
</feature>
<dbReference type="GO" id="GO:0005743">
    <property type="term" value="C:mitochondrial inner membrane"/>
    <property type="evidence" value="ECO:0007669"/>
    <property type="project" value="UniProtKB-SubCell"/>
</dbReference>
<comment type="subcellular location">
    <subcellularLocation>
        <location evidence="10">Mitochondrion inner membrane</location>
        <topology evidence="10">Multi-pass membrane protein</topology>
    </subcellularLocation>
</comment>
<keyword evidence="2 10" id="KW-0812">Transmembrane</keyword>
<organism evidence="13 14">
    <name type="scientific">Mycena belliarum</name>
    <dbReference type="NCBI Taxonomy" id="1033014"/>
    <lineage>
        <taxon>Eukaryota</taxon>
        <taxon>Fungi</taxon>
        <taxon>Dikarya</taxon>
        <taxon>Basidiomycota</taxon>
        <taxon>Agaricomycotina</taxon>
        <taxon>Agaricomycetes</taxon>
        <taxon>Agaricomycetidae</taxon>
        <taxon>Agaricales</taxon>
        <taxon>Marasmiineae</taxon>
        <taxon>Mycenaceae</taxon>
        <taxon>Mycena</taxon>
    </lineage>
</organism>
<keyword evidence="3 10" id="KW-0999">Mitochondrion inner membrane</keyword>
<feature type="compositionally biased region" description="Low complexity" evidence="12">
    <location>
        <begin position="48"/>
        <end position="60"/>
    </location>
</feature>
<sequence>MLQRLPLTLRSSRYRPLVTRHISGSTVRHVARTLPPEKEPEDQQPLAESSSNSPETSSTWPPDPAEPVASSSMQPSDLKDRLRKWTGHTAITVRSRADEFTATTKSTLSQLGFQLNRMTGYEEIEALKRRVVEQESRITEARNAARRSKTAYDAAVAQRSNSQREINDLLQRKSNWNQADIARFTKLVPQDHSFEQEEARARAAVHDAEEAVEHEFSELMRTILARYHEEQVWSDKIRSASTYGSLAALGLNLLVFVVAIVFVEPWKRRRLAMTFEKKIEEMGLENKAVVEESMRAIGRQLEAQAQLLVSSPLPAAIEPVSGKAPAPRRVAAASLPGRIWEKSQDPEIGATIAGAAAVASALGWLVKAWLAG</sequence>
<dbReference type="AlphaFoldDB" id="A0AAD6TV61"/>
<evidence type="ECO:0000256" key="10">
    <source>
        <dbReference type="RuleBase" id="RU364128"/>
    </source>
</evidence>
<keyword evidence="14" id="KW-1185">Reference proteome</keyword>
<feature type="transmembrane region" description="Helical" evidence="10">
    <location>
        <begin position="243"/>
        <end position="263"/>
    </location>
</feature>
<dbReference type="Pfam" id="PF05546">
    <property type="entry name" value="She9_MDM33"/>
    <property type="match status" value="1"/>
</dbReference>
<comment type="subunit">
    <text evidence="10">Homooligomer.</text>
</comment>
<dbReference type="GO" id="GO:0007007">
    <property type="term" value="P:inner mitochondrial membrane organization"/>
    <property type="evidence" value="ECO:0007669"/>
    <property type="project" value="TreeGrafter"/>
</dbReference>
<evidence type="ECO:0000256" key="11">
    <source>
        <dbReference type="SAM" id="Coils"/>
    </source>
</evidence>
<evidence type="ECO:0000256" key="1">
    <source>
        <dbReference type="ARBA" id="ARBA00007472"/>
    </source>
</evidence>
<dbReference type="Proteomes" id="UP001222325">
    <property type="component" value="Unassembled WGS sequence"/>
</dbReference>
<protein>
    <recommendedName>
        <fullName evidence="10">Sensitive to high expression protein 9, mitochondrial</fullName>
    </recommendedName>
</protein>
<keyword evidence="8 10" id="KW-0472">Membrane</keyword>
<evidence type="ECO:0000256" key="12">
    <source>
        <dbReference type="SAM" id="MobiDB-lite"/>
    </source>
</evidence>
<evidence type="ECO:0000256" key="6">
    <source>
        <dbReference type="ARBA" id="ARBA00023054"/>
    </source>
</evidence>
<evidence type="ECO:0000256" key="3">
    <source>
        <dbReference type="ARBA" id="ARBA00022792"/>
    </source>
</evidence>
<keyword evidence="5 10" id="KW-1133">Transmembrane helix</keyword>
<evidence type="ECO:0000256" key="4">
    <source>
        <dbReference type="ARBA" id="ARBA00022946"/>
    </source>
</evidence>
<name>A0AAD6TV61_9AGAR</name>
<comment type="similarity">
    <text evidence="1 10">Belongs to the SHE9 family.</text>
</comment>
<evidence type="ECO:0000256" key="2">
    <source>
        <dbReference type="ARBA" id="ARBA00022692"/>
    </source>
</evidence>
<proteinExistence type="inferred from homology"/>
<feature type="region of interest" description="Disordered" evidence="12">
    <location>
        <begin position="26"/>
        <end position="78"/>
    </location>
</feature>
<evidence type="ECO:0000256" key="8">
    <source>
        <dbReference type="ARBA" id="ARBA00023136"/>
    </source>
</evidence>
<dbReference type="InterPro" id="IPR008839">
    <property type="entry name" value="MDM33_fungi"/>
</dbReference>
<gene>
    <name evidence="13" type="ORF">B0H15DRAFT_791337</name>
</gene>
<keyword evidence="4 10" id="KW-0809">Transit peptide</keyword>